<accession>A0A6J8EDV3</accession>
<name>A0A6J8EDV3_MYTCO</name>
<keyword evidence="2" id="KW-1185">Reference proteome</keyword>
<dbReference type="AlphaFoldDB" id="A0A6J8EDV3"/>
<protein>
    <submittedName>
        <fullName evidence="1">Uncharacterized protein</fullName>
    </submittedName>
</protein>
<evidence type="ECO:0000313" key="2">
    <source>
        <dbReference type="Proteomes" id="UP000507470"/>
    </source>
</evidence>
<sequence length="150" mass="17195">MSLNKIDPRKDFEPYLELFSSSSSSSNNDDVCDHNFVRVDDRVKECLICGVEHICNRFSHGDDFECLNLGKTFHKSKHPPQQPQCSSMTNRGHQCTHPCQPNQDLCLRHMKLKAVSTKPQQPKCSVKQCVNECHPNQDVCFDHTDPKPRN</sequence>
<reference evidence="1 2" key="1">
    <citation type="submission" date="2020-06" db="EMBL/GenBank/DDBJ databases">
        <authorList>
            <person name="Li R."/>
            <person name="Bekaert M."/>
        </authorList>
    </citation>
    <scope>NUCLEOTIDE SEQUENCE [LARGE SCALE GENOMIC DNA]</scope>
    <source>
        <strain evidence="2">wild</strain>
    </source>
</reference>
<gene>
    <name evidence="1" type="ORF">MCOR_50278</name>
</gene>
<proteinExistence type="predicted"/>
<dbReference type="EMBL" id="CACVKT020008819">
    <property type="protein sequence ID" value="CAC5417795.1"/>
    <property type="molecule type" value="Genomic_DNA"/>
</dbReference>
<organism evidence="1 2">
    <name type="scientific">Mytilus coruscus</name>
    <name type="common">Sea mussel</name>
    <dbReference type="NCBI Taxonomy" id="42192"/>
    <lineage>
        <taxon>Eukaryota</taxon>
        <taxon>Metazoa</taxon>
        <taxon>Spiralia</taxon>
        <taxon>Lophotrochozoa</taxon>
        <taxon>Mollusca</taxon>
        <taxon>Bivalvia</taxon>
        <taxon>Autobranchia</taxon>
        <taxon>Pteriomorphia</taxon>
        <taxon>Mytilida</taxon>
        <taxon>Mytiloidea</taxon>
        <taxon>Mytilidae</taxon>
        <taxon>Mytilinae</taxon>
        <taxon>Mytilus</taxon>
    </lineage>
</organism>
<dbReference type="Proteomes" id="UP000507470">
    <property type="component" value="Unassembled WGS sequence"/>
</dbReference>
<evidence type="ECO:0000313" key="1">
    <source>
        <dbReference type="EMBL" id="CAC5417795.1"/>
    </source>
</evidence>